<dbReference type="PANTHER" id="PTHR19846:SF0">
    <property type="entry name" value="PRE-MRNA PROCESSING FACTOR 4"/>
    <property type="match status" value="1"/>
</dbReference>
<dbReference type="InterPro" id="IPR036285">
    <property type="entry name" value="PRP4-like_sf"/>
</dbReference>
<dbReference type="SMART" id="SM00320">
    <property type="entry name" value="WD40"/>
    <property type="match status" value="3"/>
</dbReference>
<dbReference type="InterPro" id="IPR014906">
    <property type="entry name" value="PRP4-like"/>
</dbReference>
<dbReference type="GO" id="GO:0017070">
    <property type="term" value="F:U6 snRNA binding"/>
    <property type="evidence" value="ECO:0007669"/>
    <property type="project" value="TreeGrafter"/>
</dbReference>
<dbReference type="WBParaSite" id="nRc.2.0.1.t23068-RA">
    <property type="protein sequence ID" value="nRc.2.0.1.t23068-RA"/>
    <property type="gene ID" value="nRc.2.0.1.g23068"/>
</dbReference>
<proteinExistence type="predicted"/>
<name>A0A915J9B0_ROMCU</name>
<dbReference type="Pfam" id="PF08799">
    <property type="entry name" value="PRP4"/>
    <property type="match status" value="1"/>
</dbReference>
<accession>A0A915J9B0</accession>
<dbReference type="SUPFAM" id="SSF158230">
    <property type="entry name" value="PRP4-like"/>
    <property type="match status" value="1"/>
</dbReference>
<keyword evidence="3" id="KW-1185">Reference proteome</keyword>
<dbReference type="InterPro" id="IPR036322">
    <property type="entry name" value="WD40_repeat_dom_sf"/>
</dbReference>
<dbReference type="SMART" id="SM00500">
    <property type="entry name" value="SFM"/>
    <property type="match status" value="1"/>
</dbReference>
<evidence type="ECO:0000313" key="3">
    <source>
        <dbReference type="Proteomes" id="UP000887565"/>
    </source>
</evidence>
<evidence type="ECO:0000259" key="2">
    <source>
        <dbReference type="SMART" id="SM00500"/>
    </source>
</evidence>
<reference evidence="4" key="1">
    <citation type="submission" date="2022-11" db="UniProtKB">
        <authorList>
            <consortium name="WormBaseParasite"/>
        </authorList>
    </citation>
    <scope>IDENTIFICATION</scope>
</reference>
<dbReference type="GO" id="GO:0046540">
    <property type="term" value="C:U4/U6 x U5 tri-snRNP complex"/>
    <property type="evidence" value="ECO:0007669"/>
    <property type="project" value="TreeGrafter"/>
</dbReference>
<feature type="region of interest" description="Disordered" evidence="1">
    <location>
        <begin position="1"/>
        <end position="24"/>
    </location>
</feature>
<feature type="compositionally biased region" description="Low complexity" evidence="1">
    <location>
        <begin position="1"/>
        <end position="18"/>
    </location>
</feature>
<dbReference type="Gene3D" id="2.130.10.10">
    <property type="entry name" value="YVTN repeat-like/Quinoprotein amine dehydrogenase"/>
    <property type="match status" value="1"/>
</dbReference>
<organism evidence="3 4">
    <name type="scientific">Romanomermis culicivorax</name>
    <name type="common">Nematode worm</name>
    <dbReference type="NCBI Taxonomy" id="13658"/>
    <lineage>
        <taxon>Eukaryota</taxon>
        <taxon>Metazoa</taxon>
        <taxon>Ecdysozoa</taxon>
        <taxon>Nematoda</taxon>
        <taxon>Enoplea</taxon>
        <taxon>Dorylaimia</taxon>
        <taxon>Mermithida</taxon>
        <taxon>Mermithoidea</taxon>
        <taxon>Mermithidae</taxon>
        <taxon>Romanomermis</taxon>
    </lineage>
</organism>
<dbReference type="SUPFAM" id="SSF50978">
    <property type="entry name" value="WD40 repeat-like"/>
    <property type="match status" value="1"/>
</dbReference>
<dbReference type="AlphaFoldDB" id="A0A915J9B0"/>
<dbReference type="Pfam" id="PF00400">
    <property type="entry name" value="WD40"/>
    <property type="match status" value="3"/>
</dbReference>
<dbReference type="Proteomes" id="UP000887565">
    <property type="component" value="Unplaced"/>
</dbReference>
<dbReference type="GO" id="GO:0030621">
    <property type="term" value="F:U4 snRNA binding"/>
    <property type="evidence" value="ECO:0007669"/>
    <property type="project" value="TreeGrafter"/>
</dbReference>
<dbReference type="PANTHER" id="PTHR19846">
    <property type="entry name" value="WD40 REPEAT PROTEIN"/>
    <property type="match status" value="1"/>
</dbReference>
<dbReference type="InterPro" id="IPR001680">
    <property type="entry name" value="WD40_rpt"/>
</dbReference>
<dbReference type="GO" id="GO:0000398">
    <property type="term" value="P:mRNA splicing, via spliceosome"/>
    <property type="evidence" value="ECO:0007669"/>
    <property type="project" value="TreeGrafter"/>
</dbReference>
<sequence length="353" mass="40808">MQDDNIIIGDSNESNGSSNDKKDNMETANIFTSSEHMELEKFRDPHKESVLAEFERRKRARQMTLPTDDGEIKLMLRQLDQPICLFGEDKPDRRERLRTFLSMLDEEEAQRILRKEDPKVEKPKEENTTWYHRAGETLREARIFIAQYSLPRAQKRLEEARERKDIAPQVKAIKIQETNRWAQGLNNQCSQVGDTRPVAHCQFSPDSKYVATAGWSGLCKLWSLPDCQLVREYKGHTSRAGCITFHPDAKLDEAAPVVDEDNASTNVDLASCASDGSVLLWNYNNDTPLADIEGHQPYRVSKLRFHPSGRFLATTCFDNSWRLFDLQVKYIKEYCRKLFKVKLAKLDHMKIII</sequence>
<evidence type="ECO:0000313" key="4">
    <source>
        <dbReference type="WBParaSite" id="nRc.2.0.1.t23068-RA"/>
    </source>
</evidence>
<dbReference type="InterPro" id="IPR015943">
    <property type="entry name" value="WD40/YVTN_repeat-like_dom_sf"/>
</dbReference>
<protein>
    <submittedName>
        <fullName evidence="4">Pre-mRNA processing factor 4 (PRP4)-like domain-containing protein</fullName>
    </submittedName>
</protein>
<evidence type="ECO:0000256" key="1">
    <source>
        <dbReference type="SAM" id="MobiDB-lite"/>
    </source>
</evidence>
<dbReference type="Gene3D" id="4.10.280.110">
    <property type="entry name" value="Pre-mRNA processing factor 4 domain"/>
    <property type="match status" value="1"/>
</dbReference>
<feature type="domain" description="Pre-mRNA processing factor 4 (PRP4)-like" evidence="2">
    <location>
        <begin position="67"/>
        <end position="119"/>
    </location>
</feature>
<dbReference type="OMA" id="NMETANI"/>